<dbReference type="Proteomes" id="UP000236290">
    <property type="component" value="Unassembled WGS sequence"/>
</dbReference>
<keyword evidence="5" id="KW-0560">Oxidoreductase</keyword>
<keyword evidence="3" id="KW-0349">Heme</keyword>
<dbReference type="Pfam" id="PF01328">
    <property type="entry name" value="Peroxidase_2"/>
    <property type="match status" value="1"/>
</dbReference>
<keyword evidence="6" id="KW-0408">Iron</keyword>
<feature type="domain" description="Heme haloperoxidase family profile" evidence="8">
    <location>
        <begin position="113"/>
        <end position="336"/>
    </location>
</feature>
<dbReference type="PROSITE" id="PS51405">
    <property type="entry name" value="HEME_HALOPEROXIDASE"/>
    <property type="match status" value="1"/>
</dbReference>
<dbReference type="Gene3D" id="1.10.489.10">
    <property type="entry name" value="Chloroperoxidase-like"/>
    <property type="match status" value="1"/>
</dbReference>
<evidence type="ECO:0000259" key="8">
    <source>
        <dbReference type="PROSITE" id="PS51405"/>
    </source>
</evidence>
<dbReference type="AlphaFoldDB" id="A0A2K0TXY3"/>
<protein>
    <recommendedName>
        <fullName evidence="8">Heme haloperoxidase family profile domain-containing protein</fullName>
    </recommendedName>
</protein>
<dbReference type="InterPro" id="IPR036851">
    <property type="entry name" value="Chloroperoxidase-like_sf"/>
</dbReference>
<comment type="caution">
    <text evidence="9">The sequence shown here is derived from an EMBL/GenBank/DDBJ whole genome shotgun (WGS) entry which is preliminary data.</text>
</comment>
<evidence type="ECO:0000256" key="1">
    <source>
        <dbReference type="ARBA" id="ARBA00001970"/>
    </source>
</evidence>
<comment type="cofactor">
    <cofactor evidence="1">
        <name>heme b</name>
        <dbReference type="ChEBI" id="CHEBI:60344"/>
    </cofactor>
</comment>
<keyword evidence="2" id="KW-0575">Peroxidase</keyword>
<comment type="similarity">
    <text evidence="7">Belongs to the chloroperoxidase family.</text>
</comment>
<dbReference type="EMBL" id="MTYI01000157">
    <property type="protein sequence ID" value="PNP50374.1"/>
    <property type="molecule type" value="Genomic_DNA"/>
</dbReference>
<evidence type="ECO:0000256" key="5">
    <source>
        <dbReference type="ARBA" id="ARBA00023002"/>
    </source>
</evidence>
<evidence type="ECO:0000256" key="3">
    <source>
        <dbReference type="ARBA" id="ARBA00022617"/>
    </source>
</evidence>
<organism evidence="9 10">
    <name type="scientific">Trichoderma harzianum</name>
    <name type="common">Hypocrea lixii</name>
    <dbReference type="NCBI Taxonomy" id="5544"/>
    <lineage>
        <taxon>Eukaryota</taxon>
        <taxon>Fungi</taxon>
        <taxon>Dikarya</taxon>
        <taxon>Ascomycota</taxon>
        <taxon>Pezizomycotina</taxon>
        <taxon>Sordariomycetes</taxon>
        <taxon>Hypocreomycetidae</taxon>
        <taxon>Hypocreales</taxon>
        <taxon>Hypocreaceae</taxon>
        <taxon>Trichoderma</taxon>
    </lineage>
</organism>
<dbReference type="GO" id="GO:0046872">
    <property type="term" value="F:metal ion binding"/>
    <property type="evidence" value="ECO:0007669"/>
    <property type="project" value="UniProtKB-KW"/>
</dbReference>
<sequence>MRRKKVNTATDLLAQGTSIGMNSLIMDDALGYAFLEDNLESALRRDADNLEYVETETIWNSLVVNKQRNITSLSTDIIVPKNLTPVQSANMRGLFFTVALGSLASALPNHPINPHAWIPAGPGDRRSPCPGLNVLANHGYLPRSGKNIDLPSVQAAVAAAYNYVPNTFDSAFVQAQDCHLTTTGNFSTFNLDDLAKHGHNCVEFDGSLSRNDLFFGDNLHFDPRVWSTMAKRLDLNKVSHDPKSKYITVEQAAKARAARVADAKKANPKFNASDLESMGSPGTTALYLTTLWDDTVGGAPKEWVKSFFEWEKLPFARPLKQKTGEDIGNMLTQVLAVKV</sequence>
<gene>
    <name evidence="9" type="ORF">THARTR1_08901</name>
</gene>
<evidence type="ECO:0000313" key="9">
    <source>
        <dbReference type="EMBL" id="PNP50374.1"/>
    </source>
</evidence>
<accession>A0A2K0TXY3</accession>
<evidence type="ECO:0000313" key="10">
    <source>
        <dbReference type="Proteomes" id="UP000236290"/>
    </source>
</evidence>
<evidence type="ECO:0000256" key="4">
    <source>
        <dbReference type="ARBA" id="ARBA00022723"/>
    </source>
</evidence>
<evidence type="ECO:0000256" key="2">
    <source>
        <dbReference type="ARBA" id="ARBA00022559"/>
    </source>
</evidence>
<dbReference type="PANTHER" id="PTHR33577">
    <property type="entry name" value="STERIGMATOCYSTIN BIOSYNTHESIS PEROXIDASE STCC-RELATED"/>
    <property type="match status" value="1"/>
</dbReference>
<dbReference type="PANTHER" id="PTHR33577:SF19">
    <property type="entry name" value="HEME HALOPEROXIDASE FAMILY PROFILE DOMAIN-CONTAINING PROTEIN-RELATED"/>
    <property type="match status" value="1"/>
</dbReference>
<dbReference type="InterPro" id="IPR000028">
    <property type="entry name" value="Chloroperoxidase"/>
</dbReference>
<dbReference type="OrthoDB" id="407298at2759"/>
<name>A0A2K0TXY3_TRIHA</name>
<dbReference type="SUPFAM" id="SSF47571">
    <property type="entry name" value="Cloroperoxidase"/>
    <property type="match status" value="1"/>
</dbReference>
<evidence type="ECO:0000256" key="7">
    <source>
        <dbReference type="ARBA" id="ARBA00025795"/>
    </source>
</evidence>
<reference evidence="9 10" key="1">
    <citation type="submission" date="2017-02" db="EMBL/GenBank/DDBJ databases">
        <title>Genomes of Trichoderma spp. with biocontrol activity.</title>
        <authorList>
            <person name="Gardiner D."/>
            <person name="Kazan K."/>
            <person name="Vos C."/>
            <person name="Harvey P."/>
        </authorList>
    </citation>
    <scope>NUCLEOTIDE SEQUENCE [LARGE SCALE GENOMIC DNA]</scope>
    <source>
        <strain evidence="9 10">Tr1</strain>
    </source>
</reference>
<keyword evidence="4" id="KW-0479">Metal-binding</keyword>
<proteinExistence type="inferred from homology"/>
<dbReference type="GO" id="GO:0004601">
    <property type="term" value="F:peroxidase activity"/>
    <property type="evidence" value="ECO:0007669"/>
    <property type="project" value="UniProtKB-KW"/>
</dbReference>
<evidence type="ECO:0000256" key="6">
    <source>
        <dbReference type="ARBA" id="ARBA00023004"/>
    </source>
</evidence>